<dbReference type="AlphaFoldDB" id="A0A8D8I0C9"/>
<accession>A0A8D8I0C9</accession>
<evidence type="ECO:0000313" key="2">
    <source>
        <dbReference type="EMBL" id="CAG6544919.1"/>
    </source>
</evidence>
<feature type="region of interest" description="Disordered" evidence="1">
    <location>
        <begin position="117"/>
        <end position="136"/>
    </location>
</feature>
<organism evidence="2">
    <name type="scientific">Culex pipiens</name>
    <name type="common">House mosquito</name>
    <dbReference type="NCBI Taxonomy" id="7175"/>
    <lineage>
        <taxon>Eukaryota</taxon>
        <taxon>Metazoa</taxon>
        <taxon>Ecdysozoa</taxon>
        <taxon>Arthropoda</taxon>
        <taxon>Hexapoda</taxon>
        <taxon>Insecta</taxon>
        <taxon>Pterygota</taxon>
        <taxon>Neoptera</taxon>
        <taxon>Endopterygota</taxon>
        <taxon>Diptera</taxon>
        <taxon>Nematocera</taxon>
        <taxon>Culicoidea</taxon>
        <taxon>Culicidae</taxon>
        <taxon>Culicinae</taxon>
        <taxon>Culicini</taxon>
        <taxon>Culex</taxon>
        <taxon>Culex</taxon>
    </lineage>
</organism>
<feature type="region of interest" description="Disordered" evidence="1">
    <location>
        <begin position="32"/>
        <end position="81"/>
    </location>
</feature>
<proteinExistence type="predicted"/>
<protein>
    <submittedName>
        <fullName evidence="2">(northern house mosquito) hypothetical protein</fullName>
    </submittedName>
</protein>
<dbReference type="EMBL" id="HBUE01337862">
    <property type="protein sequence ID" value="CAG6597057.1"/>
    <property type="molecule type" value="Transcribed_RNA"/>
</dbReference>
<sequence length="136" mass="15063">MRAVLHRPGRTLFVSPRRRSVPAARRVHLRLVPLQKQPQRPSDDERRPCPSLVLSARPDHQEGPAAGNFVRNPGLSGGSNFRAVGAELARSGCEKCRRFDSVEHCRAVRRSGVPEVERGANCAHRDASELSEDGLR</sequence>
<dbReference type="EMBL" id="HBUE01010792">
    <property type="protein sequence ID" value="CAG6448356.1"/>
    <property type="molecule type" value="Transcribed_RNA"/>
</dbReference>
<evidence type="ECO:0000256" key="1">
    <source>
        <dbReference type="SAM" id="MobiDB-lite"/>
    </source>
</evidence>
<reference evidence="2" key="1">
    <citation type="submission" date="2021-05" db="EMBL/GenBank/DDBJ databases">
        <authorList>
            <person name="Alioto T."/>
            <person name="Alioto T."/>
            <person name="Gomez Garrido J."/>
        </authorList>
    </citation>
    <scope>NUCLEOTIDE SEQUENCE</scope>
</reference>
<name>A0A8D8I0C9_CULPI</name>
<dbReference type="EMBL" id="HBUE01231063">
    <property type="protein sequence ID" value="CAG6544919.1"/>
    <property type="molecule type" value="Transcribed_RNA"/>
</dbReference>